<dbReference type="AlphaFoldDB" id="A0AAN7LHT7"/>
<proteinExistence type="predicted"/>
<dbReference type="EMBL" id="JAXQNO010000013">
    <property type="protein sequence ID" value="KAK4784929.1"/>
    <property type="molecule type" value="Genomic_DNA"/>
</dbReference>
<protein>
    <submittedName>
        <fullName evidence="1">Uncharacterized protein</fullName>
    </submittedName>
</protein>
<evidence type="ECO:0000313" key="1">
    <source>
        <dbReference type="EMBL" id="KAK4784929.1"/>
    </source>
</evidence>
<evidence type="ECO:0000313" key="2">
    <source>
        <dbReference type="Proteomes" id="UP001346149"/>
    </source>
</evidence>
<reference evidence="1 2" key="1">
    <citation type="journal article" date="2023" name="Hortic Res">
        <title>Pangenome of water caltrop reveals structural variations and asymmetric subgenome divergence after allopolyploidization.</title>
        <authorList>
            <person name="Zhang X."/>
            <person name="Chen Y."/>
            <person name="Wang L."/>
            <person name="Yuan Y."/>
            <person name="Fang M."/>
            <person name="Shi L."/>
            <person name="Lu R."/>
            <person name="Comes H.P."/>
            <person name="Ma Y."/>
            <person name="Chen Y."/>
            <person name="Huang G."/>
            <person name="Zhou Y."/>
            <person name="Zheng Z."/>
            <person name="Qiu Y."/>
        </authorList>
    </citation>
    <scope>NUCLEOTIDE SEQUENCE [LARGE SCALE GENOMIC DNA]</scope>
    <source>
        <strain evidence="1">F231</strain>
    </source>
</reference>
<dbReference type="Proteomes" id="UP001346149">
    <property type="component" value="Unassembled WGS sequence"/>
</dbReference>
<sequence>MGFCKTLIQSPGIPLLGNRPFQPSPPLSIRPPRFLCKPHIAPASILLNPEAYRGVRCIGSSGHELGESKTEIFVGGDFDSEEEEAAVTAAEGAAELAEQGLWKQVEEIVKFAGPATGLWLCGR</sequence>
<accession>A0AAN7LHT7</accession>
<organism evidence="1 2">
    <name type="scientific">Trapa natans</name>
    <name type="common">Water chestnut</name>
    <dbReference type="NCBI Taxonomy" id="22666"/>
    <lineage>
        <taxon>Eukaryota</taxon>
        <taxon>Viridiplantae</taxon>
        <taxon>Streptophyta</taxon>
        <taxon>Embryophyta</taxon>
        <taxon>Tracheophyta</taxon>
        <taxon>Spermatophyta</taxon>
        <taxon>Magnoliopsida</taxon>
        <taxon>eudicotyledons</taxon>
        <taxon>Gunneridae</taxon>
        <taxon>Pentapetalae</taxon>
        <taxon>rosids</taxon>
        <taxon>malvids</taxon>
        <taxon>Myrtales</taxon>
        <taxon>Lythraceae</taxon>
        <taxon>Trapa</taxon>
    </lineage>
</organism>
<comment type="caution">
    <text evidence="1">The sequence shown here is derived from an EMBL/GenBank/DDBJ whole genome shotgun (WGS) entry which is preliminary data.</text>
</comment>
<keyword evidence="2" id="KW-1185">Reference proteome</keyword>
<name>A0AAN7LHT7_TRANT</name>
<gene>
    <name evidence="1" type="ORF">SAY86_001618</name>
</gene>